<proteinExistence type="predicted"/>
<gene>
    <name evidence="2" type="ORF">CLV62_10361</name>
</gene>
<feature type="transmembrane region" description="Helical" evidence="1">
    <location>
        <begin position="168"/>
        <end position="185"/>
    </location>
</feature>
<sequence>MISKGAKKYLVNPSLGLLASILYIVLFTTTGNIGYSLIISVLFSGALDIILRFYTKANACGLMFILNFLALFFTLILWYILHKTSIPGLMYLVFFEITFVTLLFITRLGKAYINMYLGKKKSIIQKTYLGEFFDIAKLAQYGLTYHLFLLILYQLSRINSEASLLADTIFYSVIPVIILATIIIYEEIKTRNIVKQLRKEEWLPIVNESGEVTGRIAKSVSSKMSKRFMHPMVRIALIHNGEIYIQKRTGNNLIDPSAYDHPFEKLMLFNHEINISVRNSISRALNMQELPFTFLLKYVFENQDVKRLVFLFVSRIENEEQLKSISLLDGKFWTPRQIEESLAEDNIFSECFQLEYEYLKNTVIQADILKREVSHKE</sequence>
<keyword evidence="1" id="KW-0472">Membrane</keyword>
<dbReference type="Proteomes" id="UP000247973">
    <property type="component" value="Unassembled WGS sequence"/>
</dbReference>
<protein>
    <submittedName>
        <fullName evidence="2">Uncharacterized protein</fullName>
    </submittedName>
</protein>
<dbReference type="RefSeq" id="WP_110309546.1">
    <property type="nucleotide sequence ID" value="NZ_QICL01000003.1"/>
</dbReference>
<feature type="transmembrane region" description="Helical" evidence="1">
    <location>
        <begin position="138"/>
        <end position="156"/>
    </location>
</feature>
<dbReference type="EMBL" id="QICL01000003">
    <property type="protein sequence ID" value="PXV67388.1"/>
    <property type="molecule type" value="Genomic_DNA"/>
</dbReference>
<evidence type="ECO:0000313" key="2">
    <source>
        <dbReference type="EMBL" id="PXV67388.1"/>
    </source>
</evidence>
<keyword evidence="3" id="KW-1185">Reference proteome</keyword>
<keyword evidence="1" id="KW-0812">Transmembrane</keyword>
<name>A0A2V3PT64_9BACT</name>
<feature type="transmembrane region" description="Helical" evidence="1">
    <location>
        <begin position="9"/>
        <end position="27"/>
    </location>
</feature>
<reference evidence="2 3" key="1">
    <citation type="submission" date="2018-03" db="EMBL/GenBank/DDBJ databases">
        <title>Genomic Encyclopedia of Archaeal and Bacterial Type Strains, Phase II (KMG-II): from individual species to whole genera.</title>
        <authorList>
            <person name="Goeker M."/>
        </authorList>
    </citation>
    <scope>NUCLEOTIDE SEQUENCE [LARGE SCALE GENOMIC DNA]</scope>
    <source>
        <strain evidence="2 3">DSM 100214</strain>
    </source>
</reference>
<dbReference type="OrthoDB" id="1097130at2"/>
<feature type="transmembrane region" description="Helical" evidence="1">
    <location>
        <begin position="33"/>
        <end position="54"/>
    </location>
</feature>
<organism evidence="2 3">
    <name type="scientific">Dysgonomonas alginatilytica</name>
    <dbReference type="NCBI Taxonomy" id="1605892"/>
    <lineage>
        <taxon>Bacteria</taxon>
        <taxon>Pseudomonadati</taxon>
        <taxon>Bacteroidota</taxon>
        <taxon>Bacteroidia</taxon>
        <taxon>Bacteroidales</taxon>
        <taxon>Dysgonomonadaceae</taxon>
        <taxon>Dysgonomonas</taxon>
    </lineage>
</organism>
<comment type="caution">
    <text evidence="2">The sequence shown here is derived from an EMBL/GenBank/DDBJ whole genome shotgun (WGS) entry which is preliminary data.</text>
</comment>
<keyword evidence="1" id="KW-1133">Transmembrane helix</keyword>
<dbReference type="Gene3D" id="3.90.79.10">
    <property type="entry name" value="Nucleoside Triphosphate Pyrophosphohydrolase"/>
    <property type="match status" value="1"/>
</dbReference>
<feature type="transmembrane region" description="Helical" evidence="1">
    <location>
        <begin position="93"/>
        <end position="117"/>
    </location>
</feature>
<dbReference type="AlphaFoldDB" id="A0A2V3PT64"/>
<feature type="transmembrane region" description="Helical" evidence="1">
    <location>
        <begin position="61"/>
        <end position="81"/>
    </location>
</feature>
<evidence type="ECO:0000256" key="1">
    <source>
        <dbReference type="SAM" id="Phobius"/>
    </source>
</evidence>
<evidence type="ECO:0000313" key="3">
    <source>
        <dbReference type="Proteomes" id="UP000247973"/>
    </source>
</evidence>
<accession>A0A2V3PT64</accession>